<dbReference type="Proteomes" id="UP001139031">
    <property type="component" value="Unassembled WGS sequence"/>
</dbReference>
<feature type="compositionally biased region" description="Low complexity" evidence="4">
    <location>
        <begin position="23"/>
        <end position="123"/>
    </location>
</feature>
<proteinExistence type="predicted"/>
<sequence length="365" mass="36882">MRPYRFGPLLLLAACGDPSHGPATASAGITASASDGASTSDWDTGEPTPTTSAGSVTASTETTTSATTADETTGTTGTSEPASGTSATDTSGDTGASDATTAVATTGTSDGTSSTSTGDGTTGEPCPIGQDGCPCGQDDLCGPGLECDAGLCGPPAPPECGDGVVEGSEQCDDGNKIPGDGCEDDCTPTPAADPCGFASDGVWLEIDYTGAFTSTNPDWTYSPTPGWGEAEWAPQGESWPEVWDIWQNVQVTQDQIGKVAIVDGNGALQIMFGIGGLTYDYATVCVQGRSYSVGSSVTFTVQNQLNDCGGVGMMANDWSIHSTGVDLGTCIVDNNEFQGLRIFASGGSGALSLTRLRFTLHGAVY</sequence>
<dbReference type="InterPro" id="IPR011936">
    <property type="entry name" value="Myxo_disulph_rpt"/>
</dbReference>
<dbReference type="NCBIfam" id="TIGR02232">
    <property type="entry name" value="myxo_disulf_rpt"/>
    <property type="match status" value="1"/>
</dbReference>
<evidence type="ECO:0000256" key="1">
    <source>
        <dbReference type="ARBA" id="ARBA00022729"/>
    </source>
</evidence>
<evidence type="ECO:0000256" key="3">
    <source>
        <dbReference type="ARBA" id="ARBA00023157"/>
    </source>
</evidence>
<dbReference type="Pfam" id="PF13948">
    <property type="entry name" value="DUF4215"/>
    <property type="match status" value="1"/>
</dbReference>
<dbReference type="RefSeq" id="WP_224196756.1">
    <property type="nucleotide sequence ID" value="NZ_JAIRAU010000055.1"/>
</dbReference>
<evidence type="ECO:0000313" key="6">
    <source>
        <dbReference type="Proteomes" id="UP001139031"/>
    </source>
</evidence>
<protein>
    <submittedName>
        <fullName evidence="5">DUF4215 domain-containing protein</fullName>
    </submittedName>
</protein>
<name>A0ABS7U3L6_9BACT</name>
<keyword evidence="2" id="KW-0677">Repeat</keyword>
<keyword evidence="3" id="KW-1015">Disulfide bond</keyword>
<keyword evidence="6" id="KW-1185">Reference proteome</keyword>
<keyword evidence="1" id="KW-0732">Signal</keyword>
<evidence type="ECO:0000256" key="4">
    <source>
        <dbReference type="SAM" id="MobiDB-lite"/>
    </source>
</evidence>
<dbReference type="EMBL" id="JAIRAU010000055">
    <property type="protein sequence ID" value="MBZ5715024.1"/>
    <property type="molecule type" value="Genomic_DNA"/>
</dbReference>
<evidence type="ECO:0000256" key="2">
    <source>
        <dbReference type="ARBA" id="ARBA00022737"/>
    </source>
</evidence>
<feature type="region of interest" description="Disordered" evidence="4">
    <location>
        <begin position="19"/>
        <end position="123"/>
    </location>
</feature>
<accession>A0ABS7U3L6</accession>
<comment type="caution">
    <text evidence="5">The sequence shown here is derived from an EMBL/GenBank/DDBJ whole genome shotgun (WGS) entry which is preliminary data.</text>
</comment>
<evidence type="ECO:0000313" key="5">
    <source>
        <dbReference type="EMBL" id="MBZ5715024.1"/>
    </source>
</evidence>
<gene>
    <name evidence="5" type="ORF">K7C98_37810</name>
</gene>
<reference evidence="5" key="1">
    <citation type="submission" date="2021-08" db="EMBL/GenBank/DDBJ databases">
        <authorList>
            <person name="Stevens D.C."/>
        </authorList>
    </citation>
    <scope>NUCLEOTIDE SEQUENCE</scope>
    <source>
        <strain evidence="5">DSM 53165</strain>
    </source>
</reference>
<organism evidence="5 6">
    <name type="scientific">Nannocystis pusilla</name>
    <dbReference type="NCBI Taxonomy" id="889268"/>
    <lineage>
        <taxon>Bacteria</taxon>
        <taxon>Pseudomonadati</taxon>
        <taxon>Myxococcota</taxon>
        <taxon>Polyangia</taxon>
        <taxon>Nannocystales</taxon>
        <taxon>Nannocystaceae</taxon>
        <taxon>Nannocystis</taxon>
    </lineage>
</organism>